<keyword evidence="1" id="KW-1133">Transmembrane helix</keyword>
<evidence type="ECO:0000313" key="3">
    <source>
        <dbReference type="Proteomes" id="UP001198151"/>
    </source>
</evidence>
<dbReference type="EMBL" id="JAJEQX010000038">
    <property type="protein sequence ID" value="MCC2255865.1"/>
    <property type="molecule type" value="Genomic_DNA"/>
</dbReference>
<feature type="transmembrane region" description="Helical" evidence="1">
    <location>
        <begin position="229"/>
        <end position="247"/>
    </location>
</feature>
<keyword evidence="1" id="KW-0812">Transmembrane</keyword>
<feature type="transmembrane region" description="Helical" evidence="1">
    <location>
        <begin position="187"/>
        <end position="209"/>
    </location>
</feature>
<reference evidence="2 3" key="1">
    <citation type="submission" date="2021-10" db="EMBL/GenBank/DDBJ databases">
        <title>Anaerobic single-cell dispensing facilitates the cultivation of human gut bacteria.</title>
        <authorList>
            <person name="Afrizal A."/>
        </authorList>
    </citation>
    <scope>NUCLEOTIDE SEQUENCE [LARGE SCALE GENOMIC DNA]</scope>
    <source>
        <strain evidence="2 3">CLA-AA-H200</strain>
    </source>
</reference>
<protein>
    <submittedName>
        <fullName evidence="2">ABC transporter permease</fullName>
    </submittedName>
</protein>
<feature type="transmembrane region" description="Helical" evidence="1">
    <location>
        <begin position="90"/>
        <end position="122"/>
    </location>
</feature>
<keyword evidence="3" id="KW-1185">Reference proteome</keyword>
<sequence length="253" mass="28305">MGKLIKYELKKQRTTRMVILVGLAAGLIAYTAGILFDLENVMLISLGLIAIMAWPVLFYVGIESIFIFNQDLRTKQSYMLWMVPKSIWEILGAKFISAILQILIVFVMYAAAATVAGFVTIVRFSDFQTVLESFGELSVMFRESGISLPDMIWFLVYVFLLWTIAVMIGFLAVILSRTVLLRSRFAGFFAAVLFVLINMAVGGLYSMMMYILSGVVDMSASPLWNMLDVVFYLLASAALFGISGWIAQRKLSV</sequence>
<dbReference type="RefSeq" id="WP_227708848.1">
    <property type="nucleotide sequence ID" value="NZ_JAJEQX010000038.1"/>
</dbReference>
<feature type="transmembrane region" description="Helical" evidence="1">
    <location>
        <begin position="42"/>
        <end position="69"/>
    </location>
</feature>
<evidence type="ECO:0000313" key="2">
    <source>
        <dbReference type="EMBL" id="MCC2255865.1"/>
    </source>
</evidence>
<feature type="transmembrane region" description="Helical" evidence="1">
    <location>
        <begin position="151"/>
        <end position="175"/>
    </location>
</feature>
<gene>
    <name evidence="2" type="ORF">LKD70_15840</name>
</gene>
<comment type="caution">
    <text evidence="2">The sequence shown here is derived from an EMBL/GenBank/DDBJ whole genome shotgun (WGS) entry which is preliminary data.</text>
</comment>
<accession>A0ABS8G0P0</accession>
<keyword evidence="1" id="KW-0472">Membrane</keyword>
<organism evidence="2 3">
    <name type="scientific">Ruminococcus turbiniformis</name>
    <dbReference type="NCBI Taxonomy" id="2881258"/>
    <lineage>
        <taxon>Bacteria</taxon>
        <taxon>Bacillati</taxon>
        <taxon>Bacillota</taxon>
        <taxon>Clostridia</taxon>
        <taxon>Eubacteriales</taxon>
        <taxon>Oscillospiraceae</taxon>
        <taxon>Ruminococcus</taxon>
    </lineage>
</organism>
<name>A0ABS8G0P0_9FIRM</name>
<proteinExistence type="predicted"/>
<evidence type="ECO:0000256" key="1">
    <source>
        <dbReference type="SAM" id="Phobius"/>
    </source>
</evidence>
<dbReference type="Proteomes" id="UP001198151">
    <property type="component" value="Unassembled WGS sequence"/>
</dbReference>
<feature type="transmembrane region" description="Helical" evidence="1">
    <location>
        <begin position="17"/>
        <end position="36"/>
    </location>
</feature>